<keyword evidence="3" id="KW-1185">Reference proteome</keyword>
<sequence>MWTDRHVMSAGTFLSLARGGGGPSAVRTLLAAQYSRNLLTLRELVERCADLDHPHTDLVRRAWGLLGELRRTAPGAVRRVLTYPSVSAWAAETLARLAPVGHLGQDSTGDGPHAAAWPAMLGPVVAAAARQARTPVAIGFPTPPGSAFPLPMTGHVRLAPDAPAYVELAVTADGVTVDGVPLRPGAQWWPAPRLHAGGGLDLRLDDLWSLSRPATPVRPDEAARWRMSLAPAWRLLATHHREYAAELAAAISMVMPLPPGAPELTGSGVPAEAGAALISGTFPVGVGCVALCGGGEATTTAATLVHELAHNKLAALENLFPLLRPGDDVRFPAPWRVGPRPLPALLQGLYAHACVARFWLRQQHHEARPDGLRRARTEFRQARSACREVAELLLAGDRLTPPGQLLVEQLHRATTGQASVDTTGARSTTRTHSTVASRVPAGTRDATSTTGTRGATSTTGTRGTTSTTGTRGATGRACRPVA</sequence>
<proteinExistence type="predicted"/>
<dbReference type="STRING" id="145854.GA0074692_4122"/>
<gene>
    <name evidence="2" type="ORF">GA0074692_4122</name>
</gene>
<dbReference type="InterPro" id="IPR026337">
    <property type="entry name" value="AKG_HExxH"/>
</dbReference>
<feature type="compositionally biased region" description="Polar residues" evidence="1">
    <location>
        <begin position="415"/>
        <end position="436"/>
    </location>
</feature>
<reference evidence="3" key="1">
    <citation type="submission" date="2016-06" db="EMBL/GenBank/DDBJ databases">
        <authorList>
            <person name="Varghese N."/>
            <person name="Submissions Spin"/>
        </authorList>
    </citation>
    <scope>NUCLEOTIDE SEQUENCE [LARGE SCALE GENOMIC DNA]</scope>
    <source>
        <strain evidence="3">DSM 43817</strain>
    </source>
</reference>
<accession>A0A1C6T2F8</accession>
<dbReference type="EMBL" id="FMHW01000002">
    <property type="protein sequence ID" value="SCL35555.1"/>
    <property type="molecule type" value="Genomic_DNA"/>
</dbReference>
<protein>
    <submittedName>
        <fullName evidence="2">HEXXH motif-containing protein</fullName>
    </submittedName>
</protein>
<dbReference type="AlphaFoldDB" id="A0A1C6T2F8"/>
<evidence type="ECO:0000256" key="1">
    <source>
        <dbReference type="SAM" id="MobiDB-lite"/>
    </source>
</evidence>
<feature type="compositionally biased region" description="Low complexity" evidence="1">
    <location>
        <begin position="441"/>
        <end position="482"/>
    </location>
</feature>
<evidence type="ECO:0000313" key="3">
    <source>
        <dbReference type="Proteomes" id="UP000198959"/>
    </source>
</evidence>
<evidence type="ECO:0000313" key="2">
    <source>
        <dbReference type="EMBL" id="SCL35555.1"/>
    </source>
</evidence>
<dbReference type="NCBIfam" id="TIGR04267">
    <property type="entry name" value="mod_HExxH"/>
    <property type="match status" value="1"/>
</dbReference>
<dbReference type="Proteomes" id="UP000198959">
    <property type="component" value="Unassembled WGS sequence"/>
</dbReference>
<organism evidence="2 3">
    <name type="scientific">Micromonospora pallida</name>
    <dbReference type="NCBI Taxonomy" id="145854"/>
    <lineage>
        <taxon>Bacteria</taxon>
        <taxon>Bacillati</taxon>
        <taxon>Actinomycetota</taxon>
        <taxon>Actinomycetes</taxon>
        <taxon>Micromonosporales</taxon>
        <taxon>Micromonosporaceae</taxon>
        <taxon>Micromonospora</taxon>
    </lineage>
</organism>
<feature type="region of interest" description="Disordered" evidence="1">
    <location>
        <begin position="415"/>
        <end position="482"/>
    </location>
</feature>
<name>A0A1C6T2F8_9ACTN</name>